<gene>
    <name evidence="5" type="ORF">EDC91_11391</name>
</gene>
<dbReference type="InterPro" id="IPR027417">
    <property type="entry name" value="P-loop_NTPase"/>
</dbReference>
<dbReference type="OrthoDB" id="9815222at2"/>
<dbReference type="InterPro" id="IPR052511">
    <property type="entry name" value="ATP-dep_Helicase"/>
</dbReference>
<reference evidence="5 6" key="1">
    <citation type="submission" date="2019-03" db="EMBL/GenBank/DDBJ databases">
        <title>Freshwater and sediment microbial communities from various areas in North America, analyzing microbe dynamics in response to fracking.</title>
        <authorList>
            <person name="Lamendella R."/>
        </authorList>
    </citation>
    <scope>NUCLEOTIDE SEQUENCE [LARGE SCALE GENOMIC DNA]</scope>
    <source>
        <strain evidence="5 6">74A</strain>
    </source>
</reference>
<dbReference type="Pfam" id="PF00271">
    <property type="entry name" value="Helicase_C"/>
    <property type="match status" value="1"/>
</dbReference>
<dbReference type="InterPro" id="IPR014001">
    <property type="entry name" value="Helicase_ATP-bd"/>
</dbReference>
<dbReference type="Proteomes" id="UP000294832">
    <property type="component" value="Unassembled WGS sequence"/>
</dbReference>
<dbReference type="GO" id="GO:0016887">
    <property type="term" value="F:ATP hydrolysis activity"/>
    <property type="evidence" value="ECO:0007669"/>
    <property type="project" value="TreeGrafter"/>
</dbReference>
<dbReference type="PANTHER" id="PTHR47962">
    <property type="entry name" value="ATP-DEPENDENT HELICASE LHR-RELATED-RELATED"/>
    <property type="match status" value="1"/>
</dbReference>
<evidence type="ECO:0000259" key="4">
    <source>
        <dbReference type="PROSITE" id="PS51194"/>
    </source>
</evidence>
<evidence type="ECO:0000256" key="2">
    <source>
        <dbReference type="ARBA" id="ARBA00022840"/>
    </source>
</evidence>
<dbReference type="CDD" id="cd18796">
    <property type="entry name" value="SF2_C_LHR"/>
    <property type="match status" value="1"/>
</dbReference>
<name>A0A4R2F978_9GAMM</name>
<dbReference type="Gene3D" id="3.40.50.300">
    <property type="entry name" value="P-loop containing nucleotide triphosphate hydrolases"/>
    <property type="match status" value="2"/>
</dbReference>
<evidence type="ECO:0000259" key="3">
    <source>
        <dbReference type="PROSITE" id="PS51192"/>
    </source>
</evidence>
<keyword evidence="6" id="KW-1185">Reference proteome</keyword>
<dbReference type="SMART" id="SM00490">
    <property type="entry name" value="HELICc"/>
    <property type="match status" value="1"/>
</dbReference>
<proteinExistence type="predicted"/>
<dbReference type="InterPro" id="IPR011545">
    <property type="entry name" value="DEAD/DEAH_box_helicase_dom"/>
</dbReference>
<keyword evidence="5" id="KW-0347">Helicase</keyword>
<evidence type="ECO:0000313" key="6">
    <source>
        <dbReference type="Proteomes" id="UP000294832"/>
    </source>
</evidence>
<dbReference type="AlphaFoldDB" id="A0A4R2F978"/>
<dbReference type="GO" id="GO:0004386">
    <property type="term" value="F:helicase activity"/>
    <property type="evidence" value="ECO:0007669"/>
    <property type="project" value="UniProtKB-KW"/>
</dbReference>
<dbReference type="RefSeq" id="WP_133039050.1">
    <property type="nucleotide sequence ID" value="NZ_SLWF01000013.1"/>
</dbReference>
<dbReference type="EMBL" id="SLWF01000013">
    <property type="protein sequence ID" value="TCN83998.1"/>
    <property type="molecule type" value="Genomic_DNA"/>
</dbReference>
<accession>A0A4R2F978</accession>
<evidence type="ECO:0000313" key="5">
    <source>
        <dbReference type="EMBL" id="TCN83998.1"/>
    </source>
</evidence>
<dbReference type="GO" id="GO:0003677">
    <property type="term" value="F:DNA binding"/>
    <property type="evidence" value="ECO:0007669"/>
    <property type="project" value="TreeGrafter"/>
</dbReference>
<dbReference type="SMART" id="SM00487">
    <property type="entry name" value="DEXDc"/>
    <property type="match status" value="1"/>
</dbReference>
<keyword evidence="1" id="KW-0547">Nucleotide-binding</keyword>
<dbReference type="GO" id="GO:0005524">
    <property type="term" value="F:ATP binding"/>
    <property type="evidence" value="ECO:0007669"/>
    <property type="project" value="UniProtKB-KW"/>
</dbReference>
<comment type="caution">
    <text evidence="5">The sequence shown here is derived from an EMBL/GenBank/DDBJ whole genome shotgun (WGS) entry which is preliminary data.</text>
</comment>
<feature type="domain" description="Helicase ATP-binding" evidence="3">
    <location>
        <begin position="35"/>
        <end position="214"/>
    </location>
</feature>
<organism evidence="5 6">
    <name type="scientific">Shewanella fodinae</name>
    <dbReference type="NCBI Taxonomy" id="552357"/>
    <lineage>
        <taxon>Bacteria</taxon>
        <taxon>Pseudomonadati</taxon>
        <taxon>Pseudomonadota</taxon>
        <taxon>Gammaproteobacteria</taxon>
        <taxon>Alteromonadales</taxon>
        <taxon>Shewanellaceae</taxon>
        <taxon>Shewanella</taxon>
    </lineage>
</organism>
<dbReference type="InterPro" id="IPR001650">
    <property type="entry name" value="Helicase_C-like"/>
</dbReference>
<dbReference type="Pfam" id="PF00270">
    <property type="entry name" value="DEAD"/>
    <property type="match status" value="1"/>
</dbReference>
<evidence type="ECO:0000256" key="1">
    <source>
        <dbReference type="ARBA" id="ARBA00022741"/>
    </source>
</evidence>
<feature type="domain" description="Helicase C-terminal" evidence="4">
    <location>
        <begin position="251"/>
        <end position="403"/>
    </location>
</feature>
<protein>
    <submittedName>
        <fullName evidence="5">ATP-dependent Lhr-like helicase</fullName>
    </submittedName>
</protein>
<dbReference type="SUPFAM" id="SSF52540">
    <property type="entry name" value="P-loop containing nucleoside triphosphate hydrolases"/>
    <property type="match status" value="1"/>
</dbReference>
<keyword evidence="5" id="KW-0378">Hydrolase</keyword>
<dbReference type="PANTHER" id="PTHR47962:SF5">
    <property type="entry name" value="ATP-DEPENDENT HELICASE LHR-RELATED"/>
    <property type="match status" value="1"/>
</dbReference>
<dbReference type="PROSITE" id="PS51194">
    <property type="entry name" value="HELICASE_CTER"/>
    <property type="match status" value="1"/>
</dbReference>
<dbReference type="PROSITE" id="PS51192">
    <property type="entry name" value="HELICASE_ATP_BIND_1"/>
    <property type="match status" value="1"/>
</dbReference>
<dbReference type="CDD" id="cd17922">
    <property type="entry name" value="DEXHc_LHR-like"/>
    <property type="match status" value="1"/>
</dbReference>
<sequence length="723" mass="80875">MSESIGFNLLHKDVQRWIWTQNWTALRDIQERAIEPIIKANCDVIISASTAAGKTEAAFLPACSRITEINPDGVGILYISPLKALINDQFRRLRSLSEILCFPVTPWHGDVLRSVKDKQKKRPGGIILITPESLESLLLNQAGWCSKAFSSLSHIIIDEFHAFLGTERGCQLQSLMHRIEFMLGRIVPRVALSATLGDMEQVARFLRPSTKNYPCEIIESSTSHSDLKIQLRGYLNKASENEESTTGFEGIVDDLYKILRGKSHLIFANSRGRTEEIAATLSDFCEKNGVPNEFFPHHGSLSKEIRESLEARLQEDNLPTSAVCTMTLELGIDIGSVDSIAQVTAPHSVASLRQRLGRSGRRGDAAILRLFIPEDEITTKSHLLDRLRVETVQCIAMINLLLKKWCEPAPGNQYHLSTLVQQTLSVIGQYGGVRANQLWSLLCEMGPFCLVDQQIYVGLLKALGEHNLITQMRDGQLVLGVRGEKLVENYNFYTAFNTPEEYRLECEARVIGTVPIDKPLVVGQLIIFAGKRWEVLDINSDKKVIALKRATGGRPPKFGGDGQSVHDIVRQEMRRVYIDKAMPIYLDKTAKETLYEGIDCFHSLGLESTSLLQIGGTVHVLPWCGDQITTTITVLLRRTGLAADCFGGVIDIRNCTIDTFYKSARAILHNEHPTSEELASHVPDTIVDKHDPLIPKELRDLAYGRRYFDVDGAIEWMEGMCQQ</sequence>
<keyword evidence="2" id="KW-0067">ATP-binding</keyword>